<keyword evidence="1" id="KW-0472">Membrane</keyword>
<dbReference type="AlphaFoldDB" id="K6W8P8"/>
<evidence type="ECO:0000256" key="1">
    <source>
        <dbReference type="SAM" id="Phobius"/>
    </source>
</evidence>
<dbReference type="EMBL" id="BAGZ01000008">
    <property type="protein sequence ID" value="GAB78197.1"/>
    <property type="molecule type" value="Genomic_DNA"/>
</dbReference>
<sequence>MTRLWSRSLVTMLASALLVWSAATILFVPSSDRYTSLLLIQVALGFATCLLAVLTENVD</sequence>
<reference evidence="2 3" key="1">
    <citation type="submission" date="2012-08" db="EMBL/GenBank/DDBJ databases">
        <title>Whole genome shotgun sequence of Austwickia chelonae NBRC 105200.</title>
        <authorList>
            <person name="Yoshida I."/>
            <person name="Hosoyama A."/>
            <person name="Tsuchikane K."/>
            <person name="Katsumata H."/>
            <person name="Ando Y."/>
            <person name="Ohji S."/>
            <person name="Hamada M."/>
            <person name="Tamura T."/>
            <person name="Yamazoe A."/>
            <person name="Yamazaki S."/>
            <person name="Fujita N."/>
        </authorList>
    </citation>
    <scope>NUCLEOTIDE SEQUENCE [LARGE SCALE GENOMIC DNA]</scope>
    <source>
        <strain evidence="2 3">NBRC 105200</strain>
    </source>
</reference>
<accession>K6W8P8</accession>
<feature type="transmembrane region" description="Helical" evidence="1">
    <location>
        <begin position="34"/>
        <end position="54"/>
    </location>
</feature>
<keyword evidence="1" id="KW-0812">Transmembrane</keyword>
<name>K6W8P8_9MICO</name>
<keyword evidence="3" id="KW-1185">Reference proteome</keyword>
<protein>
    <submittedName>
        <fullName evidence="2">Uncharacterized protein</fullName>
    </submittedName>
</protein>
<proteinExistence type="predicted"/>
<organism evidence="2 3">
    <name type="scientific">Austwickia chelonae NBRC 105200</name>
    <dbReference type="NCBI Taxonomy" id="1184607"/>
    <lineage>
        <taxon>Bacteria</taxon>
        <taxon>Bacillati</taxon>
        <taxon>Actinomycetota</taxon>
        <taxon>Actinomycetes</taxon>
        <taxon>Micrococcales</taxon>
        <taxon>Dermatophilaceae</taxon>
        <taxon>Austwickia</taxon>
    </lineage>
</organism>
<dbReference type="Proteomes" id="UP000008495">
    <property type="component" value="Unassembled WGS sequence"/>
</dbReference>
<comment type="caution">
    <text evidence="2">The sequence shown here is derived from an EMBL/GenBank/DDBJ whole genome shotgun (WGS) entry which is preliminary data.</text>
</comment>
<keyword evidence="1" id="KW-1133">Transmembrane helix</keyword>
<gene>
    <name evidence="2" type="ORF">AUCHE_08_04420</name>
</gene>
<dbReference type="STRING" id="100225.SAMN05421595_0715"/>
<evidence type="ECO:0000313" key="2">
    <source>
        <dbReference type="EMBL" id="GAB78197.1"/>
    </source>
</evidence>
<evidence type="ECO:0000313" key="3">
    <source>
        <dbReference type="Proteomes" id="UP000008495"/>
    </source>
</evidence>